<evidence type="ECO:0000313" key="14">
    <source>
        <dbReference type="EMBL" id="CDW46746.1"/>
    </source>
</evidence>
<evidence type="ECO:0000256" key="9">
    <source>
        <dbReference type="ARBA" id="ARBA00040174"/>
    </source>
</evidence>
<dbReference type="AlphaFoldDB" id="A0A0K2V9Y5"/>
<dbReference type="EMBL" id="HACA01029385">
    <property type="protein sequence ID" value="CDW46746.1"/>
    <property type="molecule type" value="Transcribed_RNA"/>
</dbReference>
<evidence type="ECO:0000256" key="5">
    <source>
        <dbReference type="ARBA" id="ARBA00023010"/>
    </source>
</evidence>
<evidence type="ECO:0000256" key="1">
    <source>
        <dbReference type="ARBA" id="ARBA00004567"/>
    </source>
</evidence>
<evidence type="ECO:0000256" key="10">
    <source>
        <dbReference type="SAM" id="MobiDB-lite"/>
    </source>
</evidence>
<evidence type="ECO:0000256" key="8">
    <source>
        <dbReference type="ARBA" id="ARBA00038387"/>
    </source>
</evidence>
<accession>A0A0K2V9Y5</accession>
<feature type="signal peptide" evidence="11">
    <location>
        <begin position="1"/>
        <end position="21"/>
    </location>
</feature>
<evidence type="ECO:0000256" key="3">
    <source>
        <dbReference type="ARBA" id="ARBA00022816"/>
    </source>
</evidence>
<dbReference type="OrthoDB" id="6357018at2759"/>
<keyword evidence="11" id="KW-0732">Signal</keyword>
<dbReference type="GO" id="GO:0051028">
    <property type="term" value="P:mRNA transport"/>
    <property type="evidence" value="ECO:0007669"/>
    <property type="project" value="UniProtKB-KW"/>
</dbReference>
<evidence type="ECO:0000256" key="2">
    <source>
        <dbReference type="ARBA" id="ARBA00022448"/>
    </source>
</evidence>
<protein>
    <recommendedName>
        <fullName evidence="9">Nucleoporin NUP188</fullName>
    </recommendedName>
</protein>
<dbReference type="InterPro" id="IPR044840">
    <property type="entry name" value="Nup188"/>
</dbReference>
<keyword evidence="4" id="KW-0653">Protein transport</keyword>
<keyword evidence="3" id="KW-0509">mRNA transport</keyword>
<dbReference type="Pfam" id="PF10487">
    <property type="entry name" value="Nup188_N"/>
    <property type="match status" value="1"/>
</dbReference>
<feature type="chain" id="PRO_5005489352" description="Nucleoporin NUP188" evidence="11">
    <location>
        <begin position="22"/>
        <end position="938"/>
    </location>
</feature>
<comment type="subcellular location">
    <subcellularLocation>
        <location evidence="1">Nucleus</location>
        <location evidence="1">Nuclear pore complex</location>
    </subcellularLocation>
</comment>
<dbReference type="Pfam" id="PF21093">
    <property type="entry name" value="Nup188_N-subdom_III"/>
    <property type="match status" value="1"/>
</dbReference>
<dbReference type="InterPro" id="IPR048883">
    <property type="entry name" value="Nup188_N-subdom_III"/>
</dbReference>
<organism evidence="14">
    <name type="scientific">Lepeophtheirus salmonis</name>
    <name type="common">Salmon louse</name>
    <name type="synonym">Caligus salmonis</name>
    <dbReference type="NCBI Taxonomy" id="72036"/>
    <lineage>
        <taxon>Eukaryota</taxon>
        <taxon>Metazoa</taxon>
        <taxon>Ecdysozoa</taxon>
        <taxon>Arthropoda</taxon>
        <taxon>Crustacea</taxon>
        <taxon>Multicrustacea</taxon>
        <taxon>Hexanauplia</taxon>
        <taxon>Copepoda</taxon>
        <taxon>Siphonostomatoida</taxon>
        <taxon>Caligidae</taxon>
        <taxon>Lepeophtheirus</taxon>
    </lineage>
</organism>
<feature type="region of interest" description="Disordered" evidence="10">
    <location>
        <begin position="918"/>
        <end position="938"/>
    </location>
</feature>
<dbReference type="PANTHER" id="PTHR31431">
    <property type="entry name" value="NUCLEOPORIN NUP188 HOMOLOG"/>
    <property type="match status" value="1"/>
</dbReference>
<keyword evidence="6" id="KW-0906">Nuclear pore complex</keyword>
<evidence type="ECO:0000256" key="4">
    <source>
        <dbReference type="ARBA" id="ARBA00022927"/>
    </source>
</evidence>
<feature type="domain" description="Nucleoporin Nup188 N-terminal subdomain III" evidence="13">
    <location>
        <begin position="497"/>
        <end position="913"/>
    </location>
</feature>
<dbReference type="PANTHER" id="PTHR31431:SF1">
    <property type="entry name" value="NUCLEOPORIN NUP188"/>
    <property type="match status" value="1"/>
</dbReference>
<dbReference type="GO" id="GO:0017056">
    <property type="term" value="F:structural constituent of nuclear pore"/>
    <property type="evidence" value="ECO:0007669"/>
    <property type="project" value="InterPro"/>
</dbReference>
<evidence type="ECO:0000256" key="7">
    <source>
        <dbReference type="ARBA" id="ARBA00023242"/>
    </source>
</evidence>
<dbReference type="GO" id="GO:0044611">
    <property type="term" value="C:nuclear pore inner ring"/>
    <property type="evidence" value="ECO:0007669"/>
    <property type="project" value="TreeGrafter"/>
</dbReference>
<sequence>MSHSSLRGLFTLVSGVGGVDASTAVLKKEFEEREKKLFAGVSFTAKGTSTKRKNLSENFESFLSKLGSFLDKGPEDTWDILSSYLSGDFRGTRDSLKVLINQEHLQKPLIVDIWQFYRAERLYLLQVLKQILSHQSNASHKHYDAFKYLLDLWKKDSLKESLISQLKSVFEEEWNKSSDLKFTWIKYNLREKVELLQLILLHFHGSSFSESVGNTDLKCLFNLFRNKGMGPSLTEKIDPNLVASVGQLQSLISIYLMNLPKLTLLQNDESVKAKVNDCLDYSLISSLGSSPYHGPIMLAWMLSRYLRNGELSQPEISIGERAVQLRVLHYLNSLMSNDVITNQTVKSIAAGVCYSILSILITVFDPDKMGLGMDIHNATQLVLTESLIASNFWKQGFDTGLGLVLGGYLTKFPVTLKPVLEICTSLAEASPESSKEVINVFQNLTSYAEPVENVNCGILRPFGDKWMSTEDRYPYLNSQTIVIPAKSKALSDGILFQWKVHMSGWQLFLCEIDCLIKQVSHGAKNVNEAKLSSVTAITKLTDKILHSAVGESIIHSLDHFIECFFILIEKFVQAPSPPIDLLANCVSCLSVVAKVSPQKVWDRLASTGLFPYVTRSNLDILGTSSNADINPGVIGALLAQQECVDGEYPLTNAFLDLLLHTTTSGSNIKISPSLIYIVQEMLPSFQQWRFAHSTNKPIFGQKILKVCFAIISSSTASDEDLSNSDIKKNNFHPDKELLCEALLSPAPCETLFNLVGIGDKAIQSILEDQSSWECGLGTELVKLVDLVLCILEVLIRSRQNSTQDFQEILCSPFSQNVHHQPQPHFLLTIAHYIYHFQNPNIPISAVKLLSTVAGVFPMSLLACLGQEAEAFRDVLISRLESHTEDVRLKIAIVEFFSACIENQPGLVQLLIGGEKKLDETQSDKKEGDKSKDNLKVCS</sequence>
<feature type="domain" description="Nucleoporin Nup188 N-terminal" evidence="12">
    <location>
        <begin position="52"/>
        <end position="450"/>
    </location>
</feature>
<evidence type="ECO:0000256" key="11">
    <source>
        <dbReference type="SAM" id="SignalP"/>
    </source>
</evidence>
<evidence type="ECO:0000256" key="6">
    <source>
        <dbReference type="ARBA" id="ARBA00023132"/>
    </source>
</evidence>
<evidence type="ECO:0000259" key="12">
    <source>
        <dbReference type="Pfam" id="PF10487"/>
    </source>
</evidence>
<keyword evidence="7" id="KW-0539">Nucleus</keyword>
<evidence type="ECO:0000259" key="13">
    <source>
        <dbReference type="Pfam" id="PF21093"/>
    </source>
</evidence>
<keyword evidence="5" id="KW-0811">Translocation</keyword>
<dbReference type="GO" id="GO:0006606">
    <property type="term" value="P:protein import into nucleus"/>
    <property type="evidence" value="ECO:0007669"/>
    <property type="project" value="TreeGrafter"/>
</dbReference>
<dbReference type="InterPro" id="IPR018864">
    <property type="entry name" value="Nucleoporin_Nup188_N"/>
</dbReference>
<proteinExistence type="inferred from homology"/>
<keyword evidence="2" id="KW-0813">Transport</keyword>
<comment type="similarity">
    <text evidence="8">Belongs to the Nup188 family.</text>
</comment>
<reference evidence="14" key="1">
    <citation type="submission" date="2014-05" db="EMBL/GenBank/DDBJ databases">
        <authorList>
            <person name="Chronopoulou M."/>
        </authorList>
    </citation>
    <scope>NUCLEOTIDE SEQUENCE</scope>
    <source>
        <tissue evidence="14">Whole organism</tissue>
    </source>
</reference>
<name>A0A0K2V9Y5_LEPSM</name>
<dbReference type="GO" id="GO:0006405">
    <property type="term" value="P:RNA export from nucleus"/>
    <property type="evidence" value="ECO:0007669"/>
    <property type="project" value="TreeGrafter"/>
</dbReference>